<sequence>MGGGRLSAEDRRAIEAGLAEELSYAAIARRLGRATSSVSREVARNGGPDAYRAEHADRADAWRRRNRPPSRRPAAPEPEPEVDHDPHPAAVQAYVDKFASLLIAVGLPRTAARVLACLVTAPTGAETSAELTRRLKVSPASVSKAVGYLEGLDVLSREHEPGRRRDRYVIDEEVWLRAWLTSAHKNAACAATAREGADLFGPDTPTGARLNAMHAFFAGIHRSMTGPPTSATVEDALTVLAALFHAARPLTTGELAAALGWPTARVISAVQAAGHDPGLRLTPEQRAALAGPARPSASGGESVFRRRFSRPASS</sequence>
<gene>
    <name evidence="4" type="ORF">DEJ49_29705</name>
</gene>
<dbReference type="Pfam" id="PF12802">
    <property type="entry name" value="MarR_2"/>
    <property type="match status" value="1"/>
</dbReference>
<feature type="compositionally biased region" description="Basic and acidic residues" evidence="1">
    <location>
        <begin position="51"/>
        <end position="63"/>
    </location>
</feature>
<name>A0A5P2CNV6_STRVZ</name>
<evidence type="ECO:0000313" key="4">
    <source>
        <dbReference type="EMBL" id="QES44614.1"/>
    </source>
</evidence>
<dbReference type="GO" id="GO:0004803">
    <property type="term" value="F:transposase activity"/>
    <property type="evidence" value="ECO:0007669"/>
    <property type="project" value="TreeGrafter"/>
</dbReference>
<dbReference type="InterPro" id="IPR036390">
    <property type="entry name" value="WH_DNA-bd_sf"/>
</dbReference>
<dbReference type="RefSeq" id="WP_150186942.1">
    <property type="nucleotide sequence ID" value="NZ_CP029191.1"/>
</dbReference>
<evidence type="ECO:0000313" key="5">
    <source>
        <dbReference type="Proteomes" id="UP000324015"/>
    </source>
</evidence>
<feature type="domain" description="Transposase IS30-like HTH" evidence="3">
    <location>
        <begin position="5"/>
        <end position="45"/>
    </location>
</feature>
<evidence type="ECO:0000256" key="1">
    <source>
        <dbReference type="SAM" id="MobiDB-lite"/>
    </source>
</evidence>
<evidence type="ECO:0000259" key="2">
    <source>
        <dbReference type="Pfam" id="PF12802"/>
    </source>
</evidence>
<dbReference type="InterPro" id="IPR025246">
    <property type="entry name" value="IS30-like_HTH"/>
</dbReference>
<dbReference type="AlphaFoldDB" id="A0A5P2CNV6"/>
<protein>
    <recommendedName>
        <fullName evidence="6">MarR family transcriptional regulator</fullName>
    </recommendedName>
</protein>
<feature type="domain" description="HTH marR-type" evidence="2">
    <location>
        <begin position="106"/>
        <end position="165"/>
    </location>
</feature>
<evidence type="ECO:0008006" key="6">
    <source>
        <dbReference type="Google" id="ProtNLM"/>
    </source>
</evidence>
<dbReference type="GO" id="GO:0032196">
    <property type="term" value="P:transposition"/>
    <property type="evidence" value="ECO:0007669"/>
    <property type="project" value="TreeGrafter"/>
</dbReference>
<dbReference type="PANTHER" id="PTHR10948">
    <property type="entry name" value="TRANSPOSASE"/>
    <property type="match status" value="1"/>
</dbReference>
<dbReference type="SUPFAM" id="SSF46785">
    <property type="entry name" value="Winged helix' DNA-binding domain"/>
    <property type="match status" value="1"/>
</dbReference>
<proteinExistence type="predicted"/>
<evidence type="ECO:0000259" key="3">
    <source>
        <dbReference type="Pfam" id="PF13936"/>
    </source>
</evidence>
<dbReference type="PANTHER" id="PTHR10948:SF23">
    <property type="entry name" value="TRANSPOSASE INSI FOR INSERTION SEQUENCE ELEMENT IS30A-RELATED"/>
    <property type="match status" value="1"/>
</dbReference>
<dbReference type="Gene3D" id="1.10.10.10">
    <property type="entry name" value="Winged helix-like DNA-binding domain superfamily/Winged helix DNA-binding domain"/>
    <property type="match status" value="1"/>
</dbReference>
<dbReference type="Proteomes" id="UP000324015">
    <property type="component" value="Chromosome"/>
</dbReference>
<organism evidence="4 5">
    <name type="scientific">Streptomyces venezuelae</name>
    <dbReference type="NCBI Taxonomy" id="54571"/>
    <lineage>
        <taxon>Bacteria</taxon>
        <taxon>Bacillati</taxon>
        <taxon>Actinomycetota</taxon>
        <taxon>Actinomycetes</taxon>
        <taxon>Kitasatosporales</taxon>
        <taxon>Streptomycetaceae</taxon>
        <taxon>Streptomyces</taxon>
    </lineage>
</organism>
<feature type="region of interest" description="Disordered" evidence="1">
    <location>
        <begin position="288"/>
        <end position="314"/>
    </location>
</feature>
<dbReference type="InterPro" id="IPR036388">
    <property type="entry name" value="WH-like_DNA-bd_sf"/>
</dbReference>
<dbReference type="InterPro" id="IPR051917">
    <property type="entry name" value="Transposase-Integrase"/>
</dbReference>
<dbReference type="Pfam" id="PF13936">
    <property type="entry name" value="HTH_38"/>
    <property type="match status" value="1"/>
</dbReference>
<dbReference type="GO" id="GO:0005829">
    <property type="term" value="C:cytosol"/>
    <property type="evidence" value="ECO:0007669"/>
    <property type="project" value="TreeGrafter"/>
</dbReference>
<dbReference type="GO" id="GO:0003700">
    <property type="term" value="F:DNA-binding transcription factor activity"/>
    <property type="evidence" value="ECO:0007669"/>
    <property type="project" value="InterPro"/>
</dbReference>
<reference evidence="4 5" key="1">
    <citation type="submission" date="2018-05" db="EMBL/GenBank/DDBJ databases">
        <title>Streptomyces venezuelae.</title>
        <authorList>
            <person name="Kim W."/>
            <person name="Lee N."/>
            <person name="Cho B.-K."/>
        </authorList>
    </citation>
    <scope>NUCLEOTIDE SEQUENCE [LARGE SCALE GENOMIC DNA]</scope>
    <source>
        <strain evidence="4 5">ATCC 14585</strain>
    </source>
</reference>
<accession>A0A5P2CNV6</accession>
<dbReference type="EMBL" id="CP029191">
    <property type="protein sequence ID" value="QES44614.1"/>
    <property type="molecule type" value="Genomic_DNA"/>
</dbReference>
<dbReference type="InterPro" id="IPR000835">
    <property type="entry name" value="HTH_MarR-typ"/>
</dbReference>
<feature type="compositionally biased region" description="Basic residues" evidence="1">
    <location>
        <begin position="305"/>
        <end position="314"/>
    </location>
</feature>
<feature type="region of interest" description="Disordered" evidence="1">
    <location>
        <begin position="33"/>
        <end position="86"/>
    </location>
</feature>